<keyword evidence="3" id="KW-1185">Reference proteome</keyword>
<dbReference type="Proteomes" id="UP000235036">
    <property type="component" value="Unassembled WGS sequence"/>
</dbReference>
<evidence type="ECO:0000313" key="3">
    <source>
        <dbReference type="Proteomes" id="UP000235036"/>
    </source>
</evidence>
<accession>A0A2N6K0A8</accession>
<gene>
    <name evidence="2" type="ORF">CEN44_17540</name>
</gene>
<organism evidence="2 3">
    <name type="scientific">Fischerella muscicola CCMEE 5323</name>
    <dbReference type="NCBI Taxonomy" id="2019572"/>
    <lineage>
        <taxon>Bacteria</taxon>
        <taxon>Bacillati</taxon>
        <taxon>Cyanobacteriota</taxon>
        <taxon>Cyanophyceae</taxon>
        <taxon>Nostocales</taxon>
        <taxon>Hapalosiphonaceae</taxon>
        <taxon>Fischerella</taxon>
    </lineage>
</organism>
<evidence type="ECO:0000313" key="2">
    <source>
        <dbReference type="EMBL" id="PLZ87398.1"/>
    </source>
</evidence>
<reference evidence="2 3" key="1">
    <citation type="submission" date="2017-08" db="EMBL/GenBank/DDBJ databases">
        <title>Genomes of Fischerella (Mastigocladus) sp. strains.</title>
        <authorList>
            <person name="Miller S.R."/>
        </authorList>
    </citation>
    <scope>NUCLEOTIDE SEQUENCE [LARGE SCALE GENOMIC DNA]</scope>
    <source>
        <strain evidence="2 3">CCMEE 5323</strain>
    </source>
</reference>
<evidence type="ECO:0000256" key="1">
    <source>
        <dbReference type="SAM" id="MobiDB-lite"/>
    </source>
</evidence>
<feature type="compositionally biased region" description="Polar residues" evidence="1">
    <location>
        <begin position="64"/>
        <end position="73"/>
    </location>
</feature>
<protein>
    <recommendedName>
        <fullName evidence="4">DUF2281 domain-containing protein</fullName>
    </recommendedName>
</protein>
<dbReference type="AlphaFoldDB" id="A0A2N6K0A8"/>
<feature type="region of interest" description="Disordered" evidence="1">
    <location>
        <begin position="37"/>
        <end position="73"/>
    </location>
</feature>
<dbReference type="EMBL" id="NRQW01000408">
    <property type="protein sequence ID" value="PLZ87398.1"/>
    <property type="molecule type" value="Genomic_DNA"/>
</dbReference>
<proteinExistence type="predicted"/>
<name>A0A2N6K0A8_FISMU</name>
<evidence type="ECO:0008006" key="4">
    <source>
        <dbReference type="Google" id="ProtNLM"/>
    </source>
</evidence>
<comment type="caution">
    <text evidence="2">The sequence shown here is derived from an EMBL/GenBank/DDBJ whole genome shotgun (WGS) entry which is preliminary data.</text>
</comment>
<sequence length="73" mass="8066">MPSYQEVLQQAQNLTPEEQIRLIEHLSSLIRQRVTMKSKAASGERSAPLGSLKQVEESKAMPVQSASAQLNNC</sequence>